<dbReference type="Proteomes" id="UP000252792">
    <property type="component" value="Unassembled WGS sequence"/>
</dbReference>
<dbReference type="InterPro" id="IPR004360">
    <property type="entry name" value="Glyas_Fos-R_dOase_dom"/>
</dbReference>
<name>A0A366IV50_9GAMM</name>
<dbReference type="OrthoDB" id="9800438at2"/>
<accession>A0A366IV50</accession>
<organism evidence="2 3">
    <name type="scientific">Marinomonas rhizomae</name>
    <dbReference type="NCBI Taxonomy" id="491948"/>
    <lineage>
        <taxon>Bacteria</taxon>
        <taxon>Pseudomonadati</taxon>
        <taxon>Pseudomonadota</taxon>
        <taxon>Gammaproteobacteria</taxon>
        <taxon>Oceanospirillales</taxon>
        <taxon>Oceanospirillaceae</taxon>
        <taxon>Marinomonas</taxon>
    </lineage>
</organism>
<dbReference type="CDD" id="cd07262">
    <property type="entry name" value="VOC_like"/>
    <property type="match status" value="1"/>
</dbReference>
<sequence>MLLGAMLGTNNLAQAGDFYDAVLGTINMVRTMTVDGEIGYGVVGGASCFWILTPFNKQPATVGNGVQLTFQAASNEQVDEFYRVVLAHGGSDEGAPGYRYRPHYYGAYCRDPDGNKLHVMHEANSAIVE</sequence>
<keyword evidence="3" id="KW-1185">Reference proteome</keyword>
<gene>
    <name evidence="2" type="ORF">DFP80_11760</name>
</gene>
<dbReference type="AlphaFoldDB" id="A0A366IV50"/>
<dbReference type="SUPFAM" id="SSF54593">
    <property type="entry name" value="Glyoxalase/Bleomycin resistance protein/Dihydroxybiphenyl dioxygenase"/>
    <property type="match status" value="1"/>
</dbReference>
<dbReference type="InterPro" id="IPR029068">
    <property type="entry name" value="Glyas_Bleomycin-R_OHBP_Dase"/>
</dbReference>
<keyword evidence="2" id="KW-0456">Lyase</keyword>
<feature type="domain" description="VOC" evidence="1">
    <location>
        <begin position="1"/>
        <end position="122"/>
    </location>
</feature>
<dbReference type="PANTHER" id="PTHR35006:SF1">
    <property type="entry name" value="BLL2941 PROTEIN"/>
    <property type="match status" value="1"/>
</dbReference>
<dbReference type="Gene3D" id="3.10.180.10">
    <property type="entry name" value="2,3-Dihydroxybiphenyl 1,2-Dioxygenase, domain 1"/>
    <property type="match status" value="1"/>
</dbReference>
<dbReference type="PROSITE" id="PS51819">
    <property type="entry name" value="VOC"/>
    <property type="match status" value="1"/>
</dbReference>
<reference evidence="2 3" key="1">
    <citation type="submission" date="2018-06" db="EMBL/GenBank/DDBJ databases">
        <title>Genomic Encyclopedia of Type Strains, Phase III (KMG-III): the genomes of soil and plant-associated and newly described type strains.</title>
        <authorList>
            <person name="Whitman W."/>
        </authorList>
    </citation>
    <scope>NUCLEOTIDE SEQUENCE [LARGE SCALE GENOMIC DNA]</scope>
    <source>
        <strain evidence="2 3">CECT 7377</strain>
    </source>
</reference>
<dbReference type="PANTHER" id="PTHR35006">
    <property type="entry name" value="GLYOXALASE FAMILY PROTEIN (AFU_ORTHOLOGUE AFUA_5G14830)"/>
    <property type="match status" value="1"/>
</dbReference>
<protein>
    <submittedName>
        <fullName evidence="2">Putative lactoylglutathione lyase</fullName>
    </submittedName>
</protein>
<evidence type="ECO:0000313" key="3">
    <source>
        <dbReference type="Proteomes" id="UP000252792"/>
    </source>
</evidence>
<dbReference type="EMBL" id="QNSE01000017">
    <property type="protein sequence ID" value="RBP78681.1"/>
    <property type="molecule type" value="Genomic_DNA"/>
</dbReference>
<dbReference type="GO" id="GO:0016829">
    <property type="term" value="F:lyase activity"/>
    <property type="evidence" value="ECO:0007669"/>
    <property type="project" value="UniProtKB-KW"/>
</dbReference>
<evidence type="ECO:0000313" key="2">
    <source>
        <dbReference type="EMBL" id="RBP78681.1"/>
    </source>
</evidence>
<comment type="caution">
    <text evidence="2">The sequence shown here is derived from an EMBL/GenBank/DDBJ whole genome shotgun (WGS) entry which is preliminary data.</text>
</comment>
<dbReference type="InterPro" id="IPR037523">
    <property type="entry name" value="VOC_core"/>
</dbReference>
<evidence type="ECO:0000259" key="1">
    <source>
        <dbReference type="PROSITE" id="PS51819"/>
    </source>
</evidence>
<dbReference type="Pfam" id="PF00903">
    <property type="entry name" value="Glyoxalase"/>
    <property type="match status" value="1"/>
</dbReference>
<proteinExistence type="predicted"/>
<dbReference type="RefSeq" id="WP_113918298.1">
    <property type="nucleotide sequence ID" value="NZ_QNSE01000017.1"/>
</dbReference>